<sequence length="258" mass="26364">MRLRLGLAALALPMTASCMPAELAAPRLAAPAALAPRLALLSVADWRYGPEVTAAAPQFGGATGAGDGLACLTAALYYEARSEGVIGERAVAQVVLNRVRAGRFGSDLCAVVYQGREAGACQFAFACDGALDRPRDRVAWHRAALVAQIALREGRFAPVGDALYYHAGATQPGWAAGLSPIAAIGRHFFYGKANSAADAPLRLTARDALAAPAGVRVHHGDATSSEAVGETMGEAMVQVHVGAAAALPAPPAAADLTS</sequence>
<evidence type="ECO:0000256" key="1">
    <source>
        <dbReference type="SAM" id="SignalP"/>
    </source>
</evidence>
<dbReference type="GO" id="GO:0016787">
    <property type="term" value="F:hydrolase activity"/>
    <property type="evidence" value="ECO:0007669"/>
    <property type="project" value="UniProtKB-KW"/>
</dbReference>
<evidence type="ECO:0000259" key="2">
    <source>
        <dbReference type="Pfam" id="PF07486"/>
    </source>
</evidence>
<protein>
    <submittedName>
        <fullName evidence="3">Cell wall hydrolase</fullName>
    </submittedName>
</protein>
<dbReference type="EMBL" id="CP084931">
    <property type="protein sequence ID" value="USI74952.1"/>
    <property type="molecule type" value="Genomic_DNA"/>
</dbReference>
<dbReference type="InterPro" id="IPR011105">
    <property type="entry name" value="Cell_wall_hydrolase_SleB"/>
</dbReference>
<dbReference type="RefSeq" id="WP_252168766.1">
    <property type="nucleotide sequence ID" value="NZ_CP084931.1"/>
</dbReference>
<feature type="domain" description="Cell wall hydrolase SleB" evidence="2">
    <location>
        <begin position="83"/>
        <end position="190"/>
    </location>
</feature>
<reference evidence="3" key="1">
    <citation type="journal article" date="2022" name="Toxins">
        <title>Genomic Analysis of Sphingopyxis sp. USTB-05 for Biodegrading Cyanobacterial Hepatotoxins.</title>
        <authorList>
            <person name="Liu C."/>
            <person name="Xu Q."/>
            <person name="Zhao Z."/>
            <person name="Zhang H."/>
            <person name="Liu X."/>
            <person name="Yin C."/>
            <person name="Liu Y."/>
            <person name="Yan H."/>
        </authorList>
    </citation>
    <scope>NUCLEOTIDE SEQUENCE</scope>
    <source>
        <strain evidence="3">NBD5</strain>
    </source>
</reference>
<name>A0ABY4XDG9_9SPHN</name>
<organism evidence="3 4">
    <name type="scientific">Sphingomonas morindae</name>
    <dbReference type="NCBI Taxonomy" id="1541170"/>
    <lineage>
        <taxon>Bacteria</taxon>
        <taxon>Pseudomonadati</taxon>
        <taxon>Pseudomonadota</taxon>
        <taxon>Alphaproteobacteria</taxon>
        <taxon>Sphingomonadales</taxon>
        <taxon>Sphingomonadaceae</taxon>
        <taxon>Sphingomonas</taxon>
    </lineage>
</organism>
<evidence type="ECO:0000313" key="4">
    <source>
        <dbReference type="Proteomes" id="UP001056937"/>
    </source>
</evidence>
<dbReference type="Pfam" id="PF07486">
    <property type="entry name" value="Hydrolase_2"/>
    <property type="match status" value="1"/>
</dbReference>
<dbReference type="Proteomes" id="UP001056937">
    <property type="component" value="Chromosome 2"/>
</dbReference>
<keyword evidence="3" id="KW-0378">Hydrolase</keyword>
<proteinExistence type="predicted"/>
<gene>
    <name evidence="3" type="ORF">LHA26_17435</name>
</gene>
<feature type="signal peptide" evidence="1">
    <location>
        <begin position="1"/>
        <end position="24"/>
    </location>
</feature>
<dbReference type="PROSITE" id="PS51257">
    <property type="entry name" value="PROKAR_LIPOPROTEIN"/>
    <property type="match status" value="1"/>
</dbReference>
<evidence type="ECO:0000313" key="3">
    <source>
        <dbReference type="EMBL" id="USI74952.1"/>
    </source>
</evidence>
<dbReference type="Gene3D" id="1.10.10.2520">
    <property type="entry name" value="Cell wall hydrolase SleB, domain 1"/>
    <property type="match status" value="1"/>
</dbReference>
<keyword evidence="4" id="KW-1185">Reference proteome</keyword>
<dbReference type="InterPro" id="IPR042047">
    <property type="entry name" value="SleB_dom1"/>
</dbReference>
<accession>A0ABY4XDG9</accession>
<feature type="chain" id="PRO_5045346440" evidence="1">
    <location>
        <begin position="25"/>
        <end position="258"/>
    </location>
</feature>
<keyword evidence="1" id="KW-0732">Signal</keyword>